<dbReference type="SUPFAM" id="SSF52317">
    <property type="entry name" value="Class I glutamine amidotransferase-like"/>
    <property type="match status" value="1"/>
</dbReference>
<dbReference type="InterPro" id="IPR002818">
    <property type="entry name" value="DJ-1/PfpI"/>
</dbReference>
<evidence type="ECO:0000313" key="3">
    <source>
        <dbReference type="EMBL" id="EKE73227.1"/>
    </source>
</evidence>
<dbReference type="PANTHER" id="PTHR42733:SF2">
    <property type="entry name" value="DJ-1_THIJ_PFPI FAMILY PROTEIN"/>
    <property type="match status" value="1"/>
</dbReference>
<feature type="domain" description="DJ-1/PfpI" evidence="2">
    <location>
        <begin position="3"/>
        <end position="183"/>
    </location>
</feature>
<dbReference type="Gene3D" id="3.40.50.880">
    <property type="match status" value="1"/>
</dbReference>
<dbReference type="InterPro" id="IPR029062">
    <property type="entry name" value="Class_I_gatase-like"/>
</dbReference>
<sequence length="185" mass="19704">MAKILMITGDFTEDYETMVPFQCLLACGHTVDAVCPGKAAGETVKTAIHDFEGDQTYTEKPGHNFALTATYAEINASDYDALVIPGGRAPEYLRLDASVLDMIRHFFEANKPVASICHGAQLLAAAGVLKDRTCSAYPACSFEVTAAGGTYADIAVSAAVTDGNLVTAPAWPAHPDWLAQFMKLL</sequence>
<evidence type="ECO:0000256" key="1">
    <source>
        <dbReference type="ARBA" id="ARBA00008542"/>
    </source>
</evidence>
<dbReference type="Pfam" id="PF01965">
    <property type="entry name" value="DJ-1_PfpI"/>
    <property type="match status" value="1"/>
</dbReference>
<organism evidence="3 4">
    <name type="scientific">Celeribacter baekdonensis B30</name>
    <dbReference type="NCBI Taxonomy" id="1208323"/>
    <lineage>
        <taxon>Bacteria</taxon>
        <taxon>Pseudomonadati</taxon>
        <taxon>Pseudomonadota</taxon>
        <taxon>Alphaproteobacteria</taxon>
        <taxon>Rhodobacterales</taxon>
        <taxon>Roseobacteraceae</taxon>
        <taxon>Celeribacter</taxon>
    </lineage>
</organism>
<dbReference type="PATRIC" id="fig|1208323.3.peg.860"/>
<dbReference type="AlphaFoldDB" id="K2JF18"/>
<protein>
    <submittedName>
        <fullName evidence="3">PfpI family intracellular peptidase</fullName>
    </submittedName>
</protein>
<dbReference type="RefSeq" id="WP_009570764.1">
    <property type="nucleotide sequence ID" value="NZ_AMRK01000002.1"/>
</dbReference>
<dbReference type="PANTHER" id="PTHR42733">
    <property type="entry name" value="DJ-1 PROTEIN"/>
    <property type="match status" value="1"/>
</dbReference>
<dbReference type="STRING" id="1208323.B30_04172"/>
<dbReference type="EMBL" id="AMRK01000002">
    <property type="protein sequence ID" value="EKE73227.1"/>
    <property type="molecule type" value="Genomic_DNA"/>
</dbReference>
<keyword evidence="4" id="KW-1185">Reference proteome</keyword>
<dbReference type="InterPro" id="IPR006286">
    <property type="entry name" value="C56_PfpI-like"/>
</dbReference>
<proteinExistence type="inferred from homology"/>
<evidence type="ECO:0000259" key="2">
    <source>
        <dbReference type="Pfam" id="PF01965"/>
    </source>
</evidence>
<dbReference type="PROSITE" id="PS51276">
    <property type="entry name" value="PEPTIDASE_C56_PFPI"/>
    <property type="match status" value="1"/>
</dbReference>
<dbReference type="eggNOG" id="COG0693">
    <property type="taxonomic scope" value="Bacteria"/>
</dbReference>
<evidence type="ECO:0000313" key="4">
    <source>
        <dbReference type="Proteomes" id="UP000006762"/>
    </source>
</evidence>
<accession>K2JF18</accession>
<comment type="caution">
    <text evidence="3">The sequence shown here is derived from an EMBL/GenBank/DDBJ whole genome shotgun (WGS) entry which is preliminary data.</text>
</comment>
<dbReference type="OrthoDB" id="9792284at2"/>
<dbReference type="NCBIfam" id="TIGR01382">
    <property type="entry name" value="PfpI"/>
    <property type="match status" value="1"/>
</dbReference>
<dbReference type="Proteomes" id="UP000006762">
    <property type="component" value="Unassembled WGS sequence"/>
</dbReference>
<name>K2JF18_9RHOB</name>
<dbReference type="CDD" id="cd03169">
    <property type="entry name" value="GATase1_PfpI_1"/>
    <property type="match status" value="1"/>
</dbReference>
<comment type="similarity">
    <text evidence="1">Belongs to the peptidase C56 family.</text>
</comment>
<gene>
    <name evidence="3" type="ORF">B30_04172</name>
</gene>
<reference evidence="3 4" key="1">
    <citation type="submission" date="2012-09" db="EMBL/GenBank/DDBJ databases">
        <title>Celeribacter baekdonensis B30 Genome Sequencing.</title>
        <authorList>
            <person name="Wang W."/>
        </authorList>
    </citation>
    <scope>NUCLEOTIDE SEQUENCE [LARGE SCALE GENOMIC DNA]</scope>
    <source>
        <strain evidence="3 4">B30</strain>
    </source>
</reference>